<dbReference type="PANTHER" id="PTHR42811">
    <property type="entry name" value="SERINE ACETYLTRANSFERASE"/>
    <property type="match status" value="1"/>
</dbReference>
<comment type="caution">
    <text evidence="5">The sequence shown here is derived from an EMBL/GenBank/DDBJ whole genome shotgun (WGS) entry which is preliminary data.</text>
</comment>
<dbReference type="CDD" id="cd03354">
    <property type="entry name" value="LbH_SAT"/>
    <property type="match status" value="1"/>
</dbReference>
<dbReference type="EMBL" id="FNQC01000005">
    <property type="protein sequence ID" value="SDZ06617.1"/>
    <property type="molecule type" value="Genomic_DNA"/>
</dbReference>
<name>A0A1H3PZQ3_9BACT</name>
<dbReference type="InterPro" id="IPR045304">
    <property type="entry name" value="LbH_SAT"/>
</dbReference>
<organism evidence="5 6">
    <name type="scientific">Rhodonellum ikkaensis</name>
    <dbReference type="NCBI Taxonomy" id="336829"/>
    <lineage>
        <taxon>Bacteria</taxon>
        <taxon>Pseudomonadati</taxon>
        <taxon>Bacteroidota</taxon>
        <taxon>Cytophagia</taxon>
        <taxon>Cytophagales</taxon>
        <taxon>Cytophagaceae</taxon>
        <taxon>Rhodonellum</taxon>
    </lineage>
</organism>
<dbReference type="InterPro" id="IPR005881">
    <property type="entry name" value="Ser_O-AcTrfase"/>
</dbReference>
<gene>
    <name evidence="5" type="ORF">SAMN05444412_105127</name>
</gene>
<evidence type="ECO:0000256" key="2">
    <source>
        <dbReference type="ARBA" id="ARBA00022679"/>
    </source>
</evidence>
<keyword evidence="2 4" id="KW-0808">Transferase</keyword>
<evidence type="ECO:0000256" key="4">
    <source>
        <dbReference type="PIRNR" id="PIRNR000441"/>
    </source>
</evidence>
<dbReference type="SUPFAM" id="SSF51161">
    <property type="entry name" value="Trimeric LpxA-like enzymes"/>
    <property type="match status" value="1"/>
</dbReference>
<evidence type="ECO:0000313" key="5">
    <source>
        <dbReference type="EMBL" id="SDZ06617.1"/>
    </source>
</evidence>
<dbReference type="RefSeq" id="WP_081625046.1">
    <property type="nucleotide sequence ID" value="NZ_FNQC01000005.1"/>
</dbReference>
<proteinExistence type="inferred from homology"/>
<protein>
    <recommendedName>
        <fullName evidence="4">Serine acetyltransferase</fullName>
        <ecNumber evidence="4">2.3.1.30</ecNumber>
    </recommendedName>
</protein>
<keyword evidence="6" id="KW-1185">Reference proteome</keyword>
<evidence type="ECO:0000256" key="3">
    <source>
        <dbReference type="ARBA" id="ARBA00023315"/>
    </source>
</evidence>
<evidence type="ECO:0000256" key="1">
    <source>
        <dbReference type="ARBA" id="ARBA00007274"/>
    </source>
</evidence>
<dbReference type="EC" id="2.3.1.30" evidence="4"/>
<keyword evidence="3 4" id="KW-0012">Acyltransferase</keyword>
<reference evidence="5 6" key="1">
    <citation type="submission" date="2016-10" db="EMBL/GenBank/DDBJ databases">
        <authorList>
            <person name="Varghese N."/>
            <person name="Submissions S."/>
        </authorList>
    </citation>
    <scope>NUCLEOTIDE SEQUENCE [LARGE SCALE GENOMIC DNA]</scope>
    <source>
        <strain evidence="5 6">DSM 17997</strain>
    </source>
</reference>
<accession>A0A1H3PZQ3</accession>
<comment type="similarity">
    <text evidence="1 4">Belongs to the transferase hexapeptide repeat family.</text>
</comment>
<evidence type="ECO:0000313" key="6">
    <source>
        <dbReference type="Proteomes" id="UP000199663"/>
    </source>
</evidence>
<dbReference type="PIRSF" id="PIRSF000441">
    <property type="entry name" value="CysE"/>
    <property type="match status" value="1"/>
</dbReference>
<dbReference type="Pfam" id="PF00132">
    <property type="entry name" value="Hexapep"/>
    <property type="match status" value="1"/>
</dbReference>
<dbReference type="InterPro" id="IPR011004">
    <property type="entry name" value="Trimer_LpxA-like_sf"/>
</dbReference>
<dbReference type="Proteomes" id="UP000199663">
    <property type="component" value="Unassembled WGS sequence"/>
</dbReference>
<dbReference type="InterPro" id="IPR001451">
    <property type="entry name" value="Hexapep"/>
</dbReference>
<dbReference type="Gene3D" id="2.160.10.10">
    <property type="entry name" value="Hexapeptide repeat proteins"/>
    <property type="match status" value="1"/>
</dbReference>
<sequence>MNSLVKTLNEIKNDLSSSSEFSLVLFFKNYLYSPRFRILLNYRIGNYFSKSNFFLSRQIGNYYRIRLIVKRNCDFSYNATIGKNLRLPHPMGIVIGDKVIIKDNVMIFQQVTFGSHGKKGLIKNYPTIEDGVKIYAGAKIIGGITIGKNAIIGANAVVNIDVPADCVAVGIPCKIIQKFG</sequence>
<comment type="catalytic activity">
    <reaction evidence="4">
        <text>L-serine + acetyl-CoA = O-acetyl-L-serine + CoA</text>
        <dbReference type="Rhea" id="RHEA:24560"/>
        <dbReference type="ChEBI" id="CHEBI:33384"/>
        <dbReference type="ChEBI" id="CHEBI:57287"/>
        <dbReference type="ChEBI" id="CHEBI:57288"/>
        <dbReference type="ChEBI" id="CHEBI:58340"/>
        <dbReference type="EC" id="2.3.1.30"/>
    </reaction>
</comment>